<gene>
    <name evidence="1" type="ORF">AKL02_008105</name>
</gene>
<evidence type="ECO:0000313" key="1">
    <source>
        <dbReference type="EMBL" id="QPZ93137.1"/>
    </source>
</evidence>
<dbReference type="Proteomes" id="UP000192422">
    <property type="component" value="Chromosome"/>
</dbReference>
<proteinExistence type="predicted"/>
<name>A0ABX6Z040_9RHOB</name>
<reference evidence="1 2" key="1">
    <citation type="submission" date="2020-05" db="EMBL/GenBank/DDBJ databases">
        <title>Thioclava electrotropha strain Elox9 finished genome.</title>
        <authorList>
            <person name="Rowe A.R."/>
            <person name="Wilbanks E.G."/>
        </authorList>
    </citation>
    <scope>NUCLEOTIDE SEQUENCE [LARGE SCALE GENOMIC DNA]</scope>
    <source>
        <strain evidence="1 2">Elox9</strain>
    </source>
</reference>
<keyword evidence="2" id="KW-1185">Reference proteome</keyword>
<evidence type="ECO:0000313" key="2">
    <source>
        <dbReference type="Proteomes" id="UP000192422"/>
    </source>
</evidence>
<dbReference type="InterPro" id="IPR045516">
    <property type="entry name" value="DUF6477"/>
</dbReference>
<dbReference type="Pfam" id="PF20083">
    <property type="entry name" value="DUF6477"/>
    <property type="match status" value="1"/>
</dbReference>
<protein>
    <recommendedName>
        <fullName evidence="3">DNA polymerase III subunit delta</fullName>
    </recommendedName>
</protein>
<organism evidence="1 2">
    <name type="scientific">Thioclava electrotropha</name>
    <dbReference type="NCBI Taxonomy" id="1549850"/>
    <lineage>
        <taxon>Bacteria</taxon>
        <taxon>Pseudomonadati</taxon>
        <taxon>Pseudomonadota</taxon>
        <taxon>Alphaproteobacteria</taxon>
        <taxon>Rhodobacterales</taxon>
        <taxon>Paracoccaceae</taxon>
        <taxon>Thioclava</taxon>
    </lineage>
</organism>
<sequence>MAKLRRPRLLIRAARHGLSDYSRKRDLKRVMRMSELPRPGAALRALMAEEAALDHARRAGEATYSVARHIELLIALLAEARLARQPTDNCAADPSLSAT</sequence>
<evidence type="ECO:0008006" key="3">
    <source>
        <dbReference type="Google" id="ProtNLM"/>
    </source>
</evidence>
<accession>A0ABX6Z040</accession>
<dbReference type="EMBL" id="CP053562">
    <property type="protein sequence ID" value="QPZ93137.1"/>
    <property type="molecule type" value="Genomic_DNA"/>
</dbReference>